<comment type="similarity">
    <text evidence="2">Belongs to the sphingosine N-acyltransferase family.</text>
</comment>
<dbReference type="InterPro" id="IPR006634">
    <property type="entry name" value="TLC-dom"/>
</dbReference>
<evidence type="ECO:0000256" key="6">
    <source>
        <dbReference type="PROSITE-ProRule" id="PRU00205"/>
    </source>
</evidence>
<evidence type="ECO:0000256" key="3">
    <source>
        <dbReference type="ARBA" id="ARBA00022692"/>
    </source>
</evidence>
<reference evidence="10 11" key="1">
    <citation type="submission" date="2024-04" db="EMBL/GenBank/DDBJ databases">
        <title>Symmetric and asymmetric DNA N6-adenine methylation regulates different biological responses in Mucorales.</title>
        <authorList>
            <consortium name="Lawrence Berkeley National Laboratory"/>
            <person name="Lax C."/>
            <person name="Mondo S.J."/>
            <person name="Osorio-Concepcion M."/>
            <person name="Muszewska A."/>
            <person name="Corrochano-Luque M."/>
            <person name="Gutierrez G."/>
            <person name="Riley R."/>
            <person name="Lipzen A."/>
            <person name="Guo J."/>
            <person name="Hundley H."/>
            <person name="Amirebrahimi M."/>
            <person name="Ng V."/>
            <person name="Lorenzo-Gutierrez D."/>
            <person name="Binder U."/>
            <person name="Yang J."/>
            <person name="Song Y."/>
            <person name="Canovas D."/>
            <person name="Navarro E."/>
            <person name="Freitag M."/>
            <person name="Gabaldon T."/>
            <person name="Grigoriev I.V."/>
            <person name="Corrochano L.M."/>
            <person name="Nicolas F.E."/>
            <person name="Garre V."/>
        </authorList>
    </citation>
    <scope>NUCLEOTIDE SEQUENCE [LARGE SCALE GENOMIC DNA]</scope>
    <source>
        <strain evidence="10 11">L51</strain>
    </source>
</reference>
<dbReference type="Proteomes" id="UP001448207">
    <property type="component" value="Unassembled WGS sequence"/>
</dbReference>
<feature type="domain" description="TLC" evidence="9">
    <location>
        <begin position="115"/>
        <end position="329"/>
    </location>
</feature>
<evidence type="ECO:0000256" key="2">
    <source>
        <dbReference type="ARBA" id="ARBA00009808"/>
    </source>
</evidence>
<proteinExistence type="inferred from homology"/>
<feature type="transmembrane region" description="Helical" evidence="8">
    <location>
        <begin position="301"/>
        <end position="328"/>
    </location>
</feature>
<evidence type="ECO:0000256" key="7">
    <source>
        <dbReference type="SAM" id="MobiDB-lite"/>
    </source>
</evidence>
<keyword evidence="4 8" id="KW-1133">Transmembrane helix</keyword>
<protein>
    <submittedName>
        <fullName evidence="10">TLC domain-containing protein</fullName>
    </submittedName>
</protein>
<evidence type="ECO:0000256" key="5">
    <source>
        <dbReference type="ARBA" id="ARBA00023136"/>
    </source>
</evidence>
<dbReference type="SMART" id="SM00724">
    <property type="entry name" value="TLC"/>
    <property type="match status" value="1"/>
</dbReference>
<evidence type="ECO:0000256" key="4">
    <source>
        <dbReference type="ARBA" id="ARBA00022989"/>
    </source>
</evidence>
<organism evidence="10 11">
    <name type="scientific">Phycomyces blakesleeanus</name>
    <dbReference type="NCBI Taxonomy" id="4837"/>
    <lineage>
        <taxon>Eukaryota</taxon>
        <taxon>Fungi</taxon>
        <taxon>Fungi incertae sedis</taxon>
        <taxon>Mucoromycota</taxon>
        <taxon>Mucoromycotina</taxon>
        <taxon>Mucoromycetes</taxon>
        <taxon>Mucorales</taxon>
        <taxon>Phycomycetaceae</taxon>
        <taxon>Phycomyces</taxon>
    </lineage>
</organism>
<dbReference type="PIRSF" id="PIRSF005225">
    <property type="entry name" value="LAG1_LAC1"/>
    <property type="match status" value="1"/>
</dbReference>
<evidence type="ECO:0000256" key="8">
    <source>
        <dbReference type="SAM" id="Phobius"/>
    </source>
</evidence>
<comment type="subcellular location">
    <subcellularLocation>
        <location evidence="1">Membrane</location>
        <topology evidence="1">Multi-pass membrane protein</topology>
    </subcellularLocation>
</comment>
<evidence type="ECO:0000313" key="10">
    <source>
        <dbReference type="EMBL" id="KAL0091444.1"/>
    </source>
</evidence>
<feature type="transmembrane region" description="Helical" evidence="8">
    <location>
        <begin position="251"/>
        <end position="275"/>
    </location>
</feature>
<accession>A0ABR3B736</accession>
<evidence type="ECO:0000313" key="11">
    <source>
        <dbReference type="Proteomes" id="UP001448207"/>
    </source>
</evidence>
<dbReference type="PANTHER" id="PTHR12560">
    <property type="entry name" value="LONGEVITY ASSURANCE FACTOR 1 LAG1"/>
    <property type="match status" value="1"/>
</dbReference>
<keyword evidence="11" id="KW-1185">Reference proteome</keyword>
<dbReference type="Pfam" id="PF03798">
    <property type="entry name" value="TRAM_LAG1_CLN8"/>
    <property type="match status" value="1"/>
</dbReference>
<evidence type="ECO:0000256" key="1">
    <source>
        <dbReference type="ARBA" id="ARBA00004141"/>
    </source>
</evidence>
<dbReference type="InterPro" id="IPR016439">
    <property type="entry name" value="Lag1/Lac1-like"/>
</dbReference>
<sequence>MTVSVAENTKSPFYPKNSTYIQNQSKSFIRRVGQYELEISGALTWIIIAGYLQGFEFARSCLLVSYEQAPGSYGKGIKDIYFVCFWVIVITFARNTLMNHVCHPLAQRGGMHSFAKRQKLAEQTSMCVYYSIFWVVGMYLMYHSPHWMNTSQYWIDYPHTLISRGMKTYYLIQVSFYIQQTYAINVESRRKDHYAMIIHHLITGTLLVASYYSNFTRIGNAVLCCMDLADVLLPLAKILKYTHRNILCDITFGLFAIVWPVTRHGFFTIIVWATAVEPPQYIDMKWEPEKEKYFTPLTQKIYLSLFMSLNIIMLYWFAMILKVIFGVLSGKNAEDVRSDDEDNGETDHQRQTKKKKN</sequence>
<dbReference type="PANTHER" id="PTHR12560:SF0">
    <property type="entry name" value="LD18904P"/>
    <property type="match status" value="1"/>
</dbReference>
<comment type="caution">
    <text evidence="10">The sequence shown here is derived from an EMBL/GenBank/DDBJ whole genome shotgun (WGS) entry which is preliminary data.</text>
</comment>
<keyword evidence="5 6" id="KW-0472">Membrane</keyword>
<keyword evidence="3 6" id="KW-0812">Transmembrane</keyword>
<dbReference type="PROSITE" id="PS50922">
    <property type="entry name" value="TLC"/>
    <property type="match status" value="1"/>
</dbReference>
<dbReference type="EMBL" id="JBCLYO010000003">
    <property type="protein sequence ID" value="KAL0091444.1"/>
    <property type="molecule type" value="Genomic_DNA"/>
</dbReference>
<feature type="transmembrane region" description="Helical" evidence="8">
    <location>
        <begin position="127"/>
        <end position="148"/>
    </location>
</feature>
<feature type="transmembrane region" description="Helical" evidence="8">
    <location>
        <begin position="193"/>
        <end position="212"/>
    </location>
</feature>
<evidence type="ECO:0000259" key="9">
    <source>
        <dbReference type="PROSITE" id="PS50922"/>
    </source>
</evidence>
<feature type="region of interest" description="Disordered" evidence="7">
    <location>
        <begin position="334"/>
        <end position="357"/>
    </location>
</feature>
<gene>
    <name evidence="10" type="ORF">J3Q64DRAFT_1723737</name>
</gene>
<name>A0ABR3B736_PHYBL</name>